<dbReference type="Pfam" id="PF18565">
    <property type="entry name" value="Glyco_hydro2_C5"/>
    <property type="match status" value="1"/>
</dbReference>
<evidence type="ECO:0000313" key="10">
    <source>
        <dbReference type="Proteomes" id="UP000620874"/>
    </source>
</evidence>
<dbReference type="Gene3D" id="2.60.40.10">
    <property type="entry name" value="Immunoglobulins"/>
    <property type="match status" value="3"/>
</dbReference>
<feature type="domain" description="Glycoside hydrolase family 2" evidence="8">
    <location>
        <begin position="697"/>
        <end position="798"/>
    </location>
</feature>
<dbReference type="Pfam" id="PF00703">
    <property type="entry name" value="Glyco_hydro_2"/>
    <property type="match status" value="1"/>
</dbReference>
<evidence type="ECO:0000313" key="9">
    <source>
        <dbReference type="EMBL" id="MBD8042059.1"/>
    </source>
</evidence>
<dbReference type="RefSeq" id="WP_191765456.1">
    <property type="nucleotide sequence ID" value="NZ_JACSPP010000098.1"/>
</dbReference>
<keyword evidence="2 9" id="KW-0378">Hydrolase</keyword>
<dbReference type="InterPro" id="IPR032311">
    <property type="entry name" value="DUF4982"/>
</dbReference>
<dbReference type="Proteomes" id="UP000620874">
    <property type="component" value="Unassembled WGS sequence"/>
</dbReference>
<dbReference type="InterPro" id="IPR036156">
    <property type="entry name" value="Beta-gal/glucu_dom_sf"/>
</dbReference>
<dbReference type="Pfam" id="PF02837">
    <property type="entry name" value="Glyco_hydro_2_N"/>
    <property type="match status" value="1"/>
</dbReference>
<feature type="domain" description="Glycoside hydrolase family 2 catalytic" evidence="5">
    <location>
        <begin position="299"/>
        <end position="452"/>
    </location>
</feature>
<evidence type="ECO:0000259" key="7">
    <source>
        <dbReference type="Pfam" id="PF16355"/>
    </source>
</evidence>
<dbReference type="GO" id="GO:0016787">
    <property type="term" value="F:hydrolase activity"/>
    <property type="evidence" value="ECO:0007669"/>
    <property type="project" value="UniProtKB-KW"/>
</dbReference>
<dbReference type="SUPFAM" id="SSF51445">
    <property type="entry name" value="(Trans)glycosidases"/>
    <property type="match status" value="1"/>
</dbReference>
<dbReference type="PRINTS" id="PR00132">
    <property type="entry name" value="GLHYDRLASE2"/>
</dbReference>
<gene>
    <name evidence="9" type="ORF">H9625_16770</name>
</gene>
<dbReference type="InterPro" id="IPR040605">
    <property type="entry name" value="Glyco_hydro2_dom5"/>
</dbReference>
<feature type="domain" description="DUF4982" evidence="7">
    <location>
        <begin position="619"/>
        <end position="676"/>
    </location>
</feature>
<dbReference type="InterPro" id="IPR006103">
    <property type="entry name" value="Glyco_hydro_2_cat"/>
</dbReference>
<evidence type="ECO:0000259" key="6">
    <source>
        <dbReference type="Pfam" id="PF02837"/>
    </source>
</evidence>
<dbReference type="Gene3D" id="2.60.120.260">
    <property type="entry name" value="Galactose-binding domain-like"/>
    <property type="match status" value="1"/>
</dbReference>
<evidence type="ECO:0000256" key="1">
    <source>
        <dbReference type="ARBA" id="ARBA00007401"/>
    </source>
</evidence>
<dbReference type="Pfam" id="PF16355">
    <property type="entry name" value="DUF4982"/>
    <property type="match status" value="1"/>
</dbReference>
<name>A0ABR8YCW1_9BACT</name>
<dbReference type="InterPro" id="IPR013783">
    <property type="entry name" value="Ig-like_fold"/>
</dbReference>
<evidence type="ECO:0000259" key="4">
    <source>
        <dbReference type="Pfam" id="PF00703"/>
    </source>
</evidence>
<reference evidence="9 10" key="1">
    <citation type="submission" date="2020-08" db="EMBL/GenBank/DDBJ databases">
        <title>A Genomic Blueprint of the Chicken Gut Microbiome.</title>
        <authorList>
            <person name="Gilroy R."/>
            <person name="Ravi A."/>
            <person name="Getino M."/>
            <person name="Pursley I."/>
            <person name="Horton D.L."/>
            <person name="Alikhan N.-F."/>
            <person name="Baker D."/>
            <person name="Gharbi K."/>
            <person name="Hall N."/>
            <person name="Watson M."/>
            <person name="Adriaenssens E.M."/>
            <person name="Foster-Nyarko E."/>
            <person name="Jarju S."/>
            <person name="Secka A."/>
            <person name="Antonio M."/>
            <person name="Oren A."/>
            <person name="Chaudhuri R."/>
            <person name="La Ragione R.M."/>
            <person name="Hildebrand F."/>
            <person name="Pallen M.J."/>
        </authorList>
    </citation>
    <scope>NUCLEOTIDE SEQUENCE [LARGE SCALE GENOMIC DNA]</scope>
    <source>
        <strain evidence="9 10">Sa1CVN1</strain>
    </source>
</reference>
<dbReference type="PANTHER" id="PTHR42732">
    <property type="entry name" value="BETA-GALACTOSIDASE"/>
    <property type="match status" value="1"/>
</dbReference>
<dbReference type="PANTHER" id="PTHR42732:SF1">
    <property type="entry name" value="BETA-MANNOSIDASE"/>
    <property type="match status" value="1"/>
</dbReference>
<protein>
    <submittedName>
        <fullName evidence="9">Glycoside hydrolase family 2 protein</fullName>
    </submittedName>
</protein>
<dbReference type="EMBL" id="JACSPP010000098">
    <property type="protein sequence ID" value="MBD8042059.1"/>
    <property type="molecule type" value="Genomic_DNA"/>
</dbReference>
<dbReference type="InterPro" id="IPR008979">
    <property type="entry name" value="Galactose-bd-like_sf"/>
</dbReference>
<keyword evidence="3" id="KW-0326">Glycosidase</keyword>
<organism evidence="9 10">
    <name type="scientific">Phocaeicola intestinalis</name>
    <dbReference type="NCBI Taxonomy" id="2762212"/>
    <lineage>
        <taxon>Bacteria</taxon>
        <taxon>Pseudomonadati</taxon>
        <taxon>Bacteroidota</taxon>
        <taxon>Bacteroidia</taxon>
        <taxon>Bacteroidales</taxon>
        <taxon>Bacteroidaceae</taxon>
        <taxon>Phocaeicola</taxon>
    </lineage>
</organism>
<evidence type="ECO:0000259" key="8">
    <source>
        <dbReference type="Pfam" id="PF18565"/>
    </source>
</evidence>
<dbReference type="Pfam" id="PF02836">
    <property type="entry name" value="Glyco_hydro_2_C"/>
    <property type="match status" value="1"/>
</dbReference>
<dbReference type="InterPro" id="IPR051913">
    <property type="entry name" value="GH2_Domain-Containing"/>
</dbReference>
<comment type="caution">
    <text evidence="9">The sequence shown here is derived from an EMBL/GenBank/DDBJ whole genome shotgun (WGS) entry which is preliminary data.</text>
</comment>
<dbReference type="InterPro" id="IPR017853">
    <property type="entry name" value="GH"/>
</dbReference>
<evidence type="ECO:0000256" key="2">
    <source>
        <dbReference type="ARBA" id="ARBA00022801"/>
    </source>
</evidence>
<evidence type="ECO:0000259" key="5">
    <source>
        <dbReference type="Pfam" id="PF02836"/>
    </source>
</evidence>
<comment type="similarity">
    <text evidence="1">Belongs to the glycosyl hydrolase 2 family.</text>
</comment>
<accession>A0ABR8YCW1</accession>
<dbReference type="Gene3D" id="3.20.20.80">
    <property type="entry name" value="Glycosidases"/>
    <property type="match status" value="1"/>
</dbReference>
<keyword evidence="10" id="KW-1185">Reference proteome</keyword>
<dbReference type="InterPro" id="IPR006104">
    <property type="entry name" value="Glyco_hydro_2_N"/>
</dbReference>
<proteinExistence type="inferred from homology"/>
<dbReference type="InterPro" id="IPR006102">
    <property type="entry name" value="Ig-like_GH2"/>
</dbReference>
<dbReference type="SUPFAM" id="SSF49303">
    <property type="entry name" value="beta-Galactosidase/glucuronidase domain"/>
    <property type="match status" value="1"/>
</dbReference>
<feature type="domain" description="Glycosyl hydrolases family 2 sugar binding" evidence="6">
    <location>
        <begin position="83"/>
        <end position="175"/>
    </location>
</feature>
<dbReference type="InterPro" id="IPR006101">
    <property type="entry name" value="Glyco_hydro_2"/>
</dbReference>
<sequence>MYKNLLFIFIALWSFCMNGVSRDRKELLDFGWRFLKGEAPVGSVKPDFDDGKWRIVDLPHDWSIEGIPSKDEPSGGDGGYRPNGKGCYRKTFQINKEEIGKVFGLYFEGVYMNAEVFVNGSSLGTHHYGYSPFYHDITSLIKQGENVIVVNVDNSYQPNCRWYTGSGIYRHVWLTSTNPIYFKKWGTFITTPNVSEDKADVAISTEIINSYDNERELSLTTILYGPLGDEIGRTTKGIVIKPGETLKINQLLPVQKPQCWSPDSPSLYSARLSVAENNREIDSILESFGIRTISYSAEEGFKLNGNSLLLNGGCIHHDNGPLGAAAFDRAEIRKVQLMKEAGFNAVRTSHNHPSEVFLHACDSIGLLVIDEAFDGWRVAKKPHDYSTLIDKYWKDDLSALVLRDRNHPSIFCWSVGNEVIERKEIQIITTARKLVGLCRELDPTRPVTSALCAWDSDWEIYDPLAEAFDIVGYNYMMYKHEGDHIRVPERIMIQTESYPRDAFQSWSYVNDNPYIIGDFVWTSVDYLGESSIGRWYYEGENAGEHFFGDHFPWNAAYCGDIDMIGQRKPISYYRERLWNYNRPIYMAVKEPNGYYGNIKETMWSVWPTFESWTWPGHEGKEIEVEVYSRAPRVRLTLNGKVVGEKPTTRQEEFKAVFKVIYEPGTILAEAINNEGDVLSELNGYHNELKTAGEPYAIRLKADRSTINPDGQDLSFITAEVVDKDGIVCPDATNLLTFSLKGRGTLLAVGNADIKELDTTSDSKHKAWKGKALAVVRSQLKKGKAIIAVSSQGLKGTQLEIRCK</sequence>
<dbReference type="SUPFAM" id="SSF49785">
    <property type="entry name" value="Galactose-binding domain-like"/>
    <property type="match status" value="1"/>
</dbReference>
<evidence type="ECO:0000256" key="3">
    <source>
        <dbReference type="ARBA" id="ARBA00023295"/>
    </source>
</evidence>
<feature type="domain" description="Glycoside hydrolase family 2 immunoglobulin-like beta-sandwich" evidence="4">
    <location>
        <begin position="189"/>
        <end position="291"/>
    </location>
</feature>